<proteinExistence type="predicted"/>
<dbReference type="SMART" id="SM00388">
    <property type="entry name" value="HisKA"/>
    <property type="match status" value="1"/>
</dbReference>
<dbReference type="InterPro" id="IPR003594">
    <property type="entry name" value="HATPase_dom"/>
</dbReference>
<dbReference type="Proteomes" id="UP000317036">
    <property type="component" value="Unassembled WGS sequence"/>
</dbReference>
<dbReference type="Pfam" id="PF02518">
    <property type="entry name" value="HATPase_c"/>
    <property type="match status" value="1"/>
</dbReference>
<evidence type="ECO:0000256" key="1">
    <source>
        <dbReference type="ARBA" id="ARBA00000085"/>
    </source>
</evidence>
<dbReference type="InterPro" id="IPR004358">
    <property type="entry name" value="Sig_transdc_His_kin-like_C"/>
</dbReference>
<dbReference type="SUPFAM" id="SSF47384">
    <property type="entry name" value="Homodimeric domain of signal transducing histidine kinase"/>
    <property type="match status" value="1"/>
</dbReference>
<keyword evidence="6 10" id="KW-0418">Kinase</keyword>
<feature type="domain" description="Histidine kinase" evidence="9">
    <location>
        <begin position="172"/>
        <end position="385"/>
    </location>
</feature>
<name>A0A559K722_9BACL</name>
<dbReference type="PROSITE" id="PS50109">
    <property type="entry name" value="HIS_KIN"/>
    <property type="match status" value="1"/>
</dbReference>
<comment type="caution">
    <text evidence="10">The sequence shown here is derived from an EMBL/GenBank/DDBJ whole genome shotgun (WGS) entry which is preliminary data.</text>
</comment>
<dbReference type="InterPro" id="IPR036097">
    <property type="entry name" value="HisK_dim/P_sf"/>
</dbReference>
<dbReference type="Pfam" id="PF00512">
    <property type="entry name" value="HisKA"/>
    <property type="match status" value="1"/>
</dbReference>
<keyword evidence="5" id="KW-0547">Nucleotide-binding</keyword>
<evidence type="ECO:0000259" key="9">
    <source>
        <dbReference type="PROSITE" id="PS50109"/>
    </source>
</evidence>
<dbReference type="SMART" id="SM00387">
    <property type="entry name" value="HATPase_c"/>
    <property type="match status" value="1"/>
</dbReference>
<evidence type="ECO:0000256" key="5">
    <source>
        <dbReference type="ARBA" id="ARBA00022741"/>
    </source>
</evidence>
<keyword evidence="4" id="KW-0808">Transferase</keyword>
<dbReference type="InterPro" id="IPR036890">
    <property type="entry name" value="HATPase_C_sf"/>
</dbReference>
<dbReference type="InterPro" id="IPR003661">
    <property type="entry name" value="HisK_dim/P_dom"/>
</dbReference>
<accession>A0A559K722</accession>
<sequence length="385" mass="44208">MEYISRREFFSMSDTQSYLTTLRYHKDKIINQWYKGLDEHYPGFYDREALLQATHAYYEFLLDIDIPLETHPLHNIIPMQCEILLKKEMPLAHIMHSNQLWVDALLFFVQDPIGQTIPMSLIRTIIQRVFSYERIFLSHYHGLLKDQLMTNERTITDLHESRLTIAGKMAASMAHEIRNPLTAIQGFLKLIRNDLSKHTTAKLSSYLDIIESEFVNIQMQITGFLSFSKRNIVEEPAVTISSNTLIKSVVAMITPRIINDNIHFEFYDGNDIELKVQKIAVQQVLSNILNNSIDALAEIGEYKKLTITSEMTSDHTYVISITNNGPEIPEAIKDTLFEPFVTSKKEGTGLGLAICKQIMTKNDGDVTFASNASETTFYMIFHLRA</sequence>
<keyword evidence="7" id="KW-0067">ATP-binding</keyword>
<evidence type="ECO:0000256" key="3">
    <source>
        <dbReference type="ARBA" id="ARBA00022553"/>
    </source>
</evidence>
<evidence type="ECO:0000256" key="7">
    <source>
        <dbReference type="ARBA" id="ARBA00022840"/>
    </source>
</evidence>
<dbReference type="SUPFAM" id="SSF55874">
    <property type="entry name" value="ATPase domain of HSP90 chaperone/DNA topoisomerase II/histidine kinase"/>
    <property type="match status" value="1"/>
</dbReference>
<reference evidence="10 11" key="1">
    <citation type="submission" date="2019-07" db="EMBL/GenBank/DDBJ databases">
        <authorList>
            <person name="Kim J."/>
        </authorList>
    </citation>
    <scope>NUCLEOTIDE SEQUENCE [LARGE SCALE GENOMIC DNA]</scope>
    <source>
        <strain evidence="10 11">JC52</strain>
    </source>
</reference>
<dbReference type="EC" id="2.7.13.3" evidence="2"/>
<evidence type="ECO:0000256" key="6">
    <source>
        <dbReference type="ARBA" id="ARBA00022777"/>
    </source>
</evidence>
<dbReference type="GO" id="GO:0000155">
    <property type="term" value="F:phosphorelay sensor kinase activity"/>
    <property type="evidence" value="ECO:0007669"/>
    <property type="project" value="InterPro"/>
</dbReference>
<evidence type="ECO:0000256" key="4">
    <source>
        <dbReference type="ARBA" id="ARBA00022679"/>
    </source>
</evidence>
<keyword evidence="3" id="KW-0597">Phosphoprotein</keyword>
<dbReference type="PRINTS" id="PR00344">
    <property type="entry name" value="BCTRLSENSOR"/>
</dbReference>
<evidence type="ECO:0000313" key="10">
    <source>
        <dbReference type="EMBL" id="TVY07917.1"/>
    </source>
</evidence>
<dbReference type="PANTHER" id="PTHR43065:SF10">
    <property type="entry name" value="PEROXIDE STRESS-ACTIVATED HISTIDINE KINASE MAK3"/>
    <property type="match status" value="1"/>
</dbReference>
<dbReference type="GO" id="GO:0005524">
    <property type="term" value="F:ATP binding"/>
    <property type="evidence" value="ECO:0007669"/>
    <property type="project" value="UniProtKB-KW"/>
</dbReference>
<organism evidence="10 11">
    <name type="scientific">Paenibacillus cremeus</name>
    <dbReference type="NCBI Taxonomy" id="2163881"/>
    <lineage>
        <taxon>Bacteria</taxon>
        <taxon>Bacillati</taxon>
        <taxon>Bacillota</taxon>
        <taxon>Bacilli</taxon>
        <taxon>Bacillales</taxon>
        <taxon>Paenibacillaceae</taxon>
        <taxon>Paenibacillus</taxon>
    </lineage>
</organism>
<gene>
    <name evidence="10" type="ORF">FPZ49_21680</name>
</gene>
<protein>
    <recommendedName>
        <fullName evidence="2">histidine kinase</fullName>
        <ecNumber evidence="2">2.7.13.3</ecNumber>
    </recommendedName>
</protein>
<evidence type="ECO:0000256" key="8">
    <source>
        <dbReference type="ARBA" id="ARBA00023012"/>
    </source>
</evidence>
<evidence type="ECO:0000256" key="2">
    <source>
        <dbReference type="ARBA" id="ARBA00012438"/>
    </source>
</evidence>
<dbReference type="AlphaFoldDB" id="A0A559K722"/>
<keyword evidence="8" id="KW-0902">Two-component regulatory system</keyword>
<dbReference type="CDD" id="cd00082">
    <property type="entry name" value="HisKA"/>
    <property type="match status" value="1"/>
</dbReference>
<dbReference type="EMBL" id="VNJI01000030">
    <property type="protein sequence ID" value="TVY07917.1"/>
    <property type="molecule type" value="Genomic_DNA"/>
</dbReference>
<dbReference type="Gene3D" id="3.30.565.10">
    <property type="entry name" value="Histidine kinase-like ATPase, C-terminal domain"/>
    <property type="match status" value="1"/>
</dbReference>
<comment type="catalytic activity">
    <reaction evidence="1">
        <text>ATP + protein L-histidine = ADP + protein N-phospho-L-histidine.</text>
        <dbReference type="EC" id="2.7.13.3"/>
    </reaction>
</comment>
<evidence type="ECO:0000313" key="11">
    <source>
        <dbReference type="Proteomes" id="UP000317036"/>
    </source>
</evidence>
<dbReference type="PANTHER" id="PTHR43065">
    <property type="entry name" value="SENSOR HISTIDINE KINASE"/>
    <property type="match status" value="1"/>
</dbReference>
<dbReference type="Gene3D" id="1.10.287.130">
    <property type="match status" value="1"/>
</dbReference>
<keyword evidence="11" id="KW-1185">Reference proteome</keyword>
<dbReference type="InterPro" id="IPR005467">
    <property type="entry name" value="His_kinase_dom"/>
</dbReference>